<comment type="caution">
    <text evidence="2">The sequence shown here is derived from an EMBL/GenBank/DDBJ whole genome shotgun (WGS) entry which is preliminary data.</text>
</comment>
<dbReference type="PROSITE" id="PS50004">
    <property type="entry name" value="C2"/>
    <property type="match status" value="1"/>
</dbReference>
<dbReference type="CDD" id="cd04051">
    <property type="entry name" value="C2_SRC2_like"/>
    <property type="match status" value="1"/>
</dbReference>
<dbReference type="Pfam" id="PF00168">
    <property type="entry name" value="C2"/>
    <property type="match status" value="1"/>
</dbReference>
<protein>
    <recommendedName>
        <fullName evidence="1">C2 domain-containing protein</fullName>
    </recommendedName>
</protein>
<evidence type="ECO:0000313" key="3">
    <source>
        <dbReference type="Proteomes" id="UP001604277"/>
    </source>
</evidence>
<accession>A0ABD1U5Y9</accession>
<evidence type="ECO:0000313" key="2">
    <source>
        <dbReference type="EMBL" id="KAL2520053.1"/>
    </source>
</evidence>
<sequence>MEFSRSIVGLRVREKLDITLVSANNLPDVRKFGRMKVYAEVSINGISKTAKKTQVDKQNECNPSWNCSIVYTIGERVMQETNVDLVIKLFSKRTFGDRYIGEVKLTLKSLFENGLSAQNVTHAVSGTACGILNISYSFGEKFVVQKPSGWDKAIRIMTTVGVTLLIKGTIILMTL</sequence>
<name>A0ABD1U5Y9_9LAMI</name>
<keyword evidence="3" id="KW-1185">Reference proteome</keyword>
<proteinExistence type="predicted"/>
<organism evidence="2 3">
    <name type="scientific">Forsythia ovata</name>
    <dbReference type="NCBI Taxonomy" id="205694"/>
    <lineage>
        <taxon>Eukaryota</taxon>
        <taxon>Viridiplantae</taxon>
        <taxon>Streptophyta</taxon>
        <taxon>Embryophyta</taxon>
        <taxon>Tracheophyta</taxon>
        <taxon>Spermatophyta</taxon>
        <taxon>Magnoliopsida</taxon>
        <taxon>eudicotyledons</taxon>
        <taxon>Gunneridae</taxon>
        <taxon>Pentapetalae</taxon>
        <taxon>asterids</taxon>
        <taxon>lamiids</taxon>
        <taxon>Lamiales</taxon>
        <taxon>Oleaceae</taxon>
        <taxon>Forsythieae</taxon>
        <taxon>Forsythia</taxon>
    </lineage>
</organism>
<dbReference type="EMBL" id="JBFOLJ010000007">
    <property type="protein sequence ID" value="KAL2520053.1"/>
    <property type="molecule type" value="Genomic_DNA"/>
</dbReference>
<dbReference type="Gene3D" id="2.60.40.150">
    <property type="entry name" value="C2 domain"/>
    <property type="match status" value="1"/>
</dbReference>
<dbReference type="SMART" id="SM00239">
    <property type="entry name" value="C2"/>
    <property type="match status" value="1"/>
</dbReference>
<dbReference type="PANTHER" id="PTHR32246:SF22">
    <property type="entry name" value="C2 DOMAIN-CONTAINING PROTEIN"/>
    <property type="match status" value="1"/>
</dbReference>
<dbReference type="AlphaFoldDB" id="A0ABD1U5Y9"/>
<dbReference type="InterPro" id="IPR035892">
    <property type="entry name" value="C2_domain_sf"/>
</dbReference>
<dbReference type="Proteomes" id="UP001604277">
    <property type="component" value="Unassembled WGS sequence"/>
</dbReference>
<dbReference type="SUPFAM" id="SSF49562">
    <property type="entry name" value="C2 domain (Calcium/lipid-binding domain, CaLB)"/>
    <property type="match status" value="1"/>
</dbReference>
<gene>
    <name evidence="2" type="ORF">Fot_23976</name>
</gene>
<dbReference type="InterPro" id="IPR000008">
    <property type="entry name" value="C2_dom"/>
</dbReference>
<reference evidence="3" key="1">
    <citation type="submission" date="2024-07" db="EMBL/GenBank/DDBJ databases">
        <title>Two chromosome-level genome assemblies of Korean endemic species Abeliophyllum distichum and Forsythia ovata (Oleaceae).</title>
        <authorList>
            <person name="Jang H."/>
        </authorList>
    </citation>
    <scope>NUCLEOTIDE SEQUENCE [LARGE SCALE GENOMIC DNA]</scope>
</reference>
<evidence type="ECO:0000259" key="1">
    <source>
        <dbReference type="PROSITE" id="PS50004"/>
    </source>
</evidence>
<dbReference type="PANTHER" id="PTHR32246">
    <property type="entry name" value="INGRESSION PROTEIN FIC1"/>
    <property type="match status" value="1"/>
</dbReference>
<feature type="domain" description="C2" evidence="1">
    <location>
        <begin position="1"/>
        <end position="120"/>
    </location>
</feature>
<dbReference type="InterPro" id="IPR044750">
    <property type="entry name" value="C2_SRC2/BAP"/>
</dbReference>